<dbReference type="GO" id="GO:0003677">
    <property type="term" value="F:DNA binding"/>
    <property type="evidence" value="ECO:0007669"/>
    <property type="project" value="UniProtKB-KW"/>
</dbReference>
<keyword evidence="3" id="KW-0804">Transcription</keyword>
<comment type="caution">
    <text evidence="5">The sequence shown here is derived from an EMBL/GenBank/DDBJ whole genome shotgun (WGS) entry which is preliminary data.</text>
</comment>
<dbReference type="PANTHER" id="PTHR43132">
    <property type="entry name" value="ARSENICAL RESISTANCE OPERON REPRESSOR ARSR-RELATED"/>
    <property type="match status" value="1"/>
</dbReference>
<reference evidence="5" key="1">
    <citation type="submission" date="2019-08" db="EMBL/GenBank/DDBJ databases">
        <authorList>
            <person name="Kucharzyk K."/>
            <person name="Murdoch R.W."/>
            <person name="Higgins S."/>
            <person name="Loffler F."/>
        </authorList>
    </citation>
    <scope>NUCLEOTIDE SEQUENCE</scope>
</reference>
<dbReference type="Gene3D" id="1.10.10.10">
    <property type="entry name" value="Winged helix-like DNA-binding domain superfamily/Winged helix DNA-binding domain"/>
    <property type="match status" value="1"/>
</dbReference>
<dbReference type="NCBIfam" id="NF033788">
    <property type="entry name" value="HTH_metalloreg"/>
    <property type="match status" value="1"/>
</dbReference>
<keyword evidence="2" id="KW-0238">DNA-binding</keyword>
<dbReference type="CDD" id="cd00090">
    <property type="entry name" value="HTH_ARSR"/>
    <property type="match status" value="1"/>
</dbReference>
<dbReference type="SUPFAM" id="SSF46785">
    <property type="entry name" value="Winged helix' DNA-binding domain"/>
    <property type="match status" value="1"/>
</dbReference>
<accession>A0A645ES93</accession>
<gene>
    <name evidence="5" type="ORF">SDC9_150623</name>
</gene>
<evidence type="ECO:0000256" key="3">
    <source>
        <dbReference type="ARBA" id="ARBA00023163"/>
    </source>
</evidence>
<keyword evidence="1" id="KW-0805">Transcription regulation</keyword>
<dbReference type="PANTHER" id="PTHR43132:SF2">
    <property type="entry name" value="ARSENICAL RESISTANCE OPERON REPRESSOR ARSR-RELATED"/>
    <property type="match status" value="1"/>
</dbReference>
<evidence type="ECO:0000259" key="4">
    <source>
        <dbReference type="PROSITE" id="PS50987"/>
    </source>
</evidence>
<feature type="domain" description="HTH arsR-type" evidence="4">
    <location>
        <begin position="6"/>
        <end position="101"/>
    </location>
</feature>
<dbReference type="PROSITE" id="PS50987">
    <property type="entry name" value="HTH_ARSR_2"/>
    <property type="match status" value="1"/>
</dbReference>
<dbReference type="GO" id="GO:0003700">
    <property type="term" value="F:DNA-binding transcription factor activity"/>
    <property type="evidence" value="ECO:0007669"/>
    <property type="project" value="InterPro"/>
</dbReference>
<dbReference type="AlphaFoldDB" id="A0A645ES93"/>
<dbReference type="Pfam" id="PF01022">
    <property type="entry name" value="HTH_5"/>
    <property type="match status" value="1"/>
</dbReference>
<dbReference type="EMBL" id="VSSQ01049313">
    <property type="protein sequence ID" value="MPN03393.1"/>
    <property type="molecule type" value="Genomic_DNA"/>
</dbReference>
<proteinExistence type="predicted"/>
<dbReference type="InterPro" id="IPR001845">
    <property type="entry name" value="HTH_ArsR_DNA-bd_dom"/>
</dbReference>
<evidence type="ECO:0000256" key="2">
    <source>
        <dbReference type="ARBA" id="ARBA00023125"/>
    </source>
</evidence>
<dbReference type="InterPro" id="IPR051011">
    <property type="entry name" value="Metal_resp_trans_reg"/>
</dbReference>
<dbReference type="InterPro" id="IPR036390">
    <property type="entry name" value="WH_DNA-bd_sf"/>
</dbReference>
<sequence length="105" mass="11941">MENRNLPPEFLAATAEMIRILGHGQRLQILEYLDLHGESNVGDIVTALAAPQGAISQHLNKMRLAGVLECRRDRREVYYRIAEERAVTILNCLRKKFAELQNIKG</sequence>
<dbReference type="InterPro" id="IPR036388">
    <property type="entry name" value="WH-like_DNA-bd_sf"/>
</dbReference>
<evidence type="ECO:0000313" key="5">
    <source>
        <dbReference type="EMBL" id="MPN03393.1"/>
    </source>
</evidence>
<evidence type="ECO:0000256" key="1">
    <source>
        <dbReference type="ARBA" id="ARBA00023015"/>
    </source>
</evidence>
<protein>
    <recommendedName>
        <fullName evidence="4">HTH arsR-type domain-containing protein</fullName>
    </recommendedName>
</protein>
<dbReference type="SMART" id="SM00418">
    <property type="entry name" value="HTH_ARSR"/>
    <property type="match status" value="1"/>
</dbReference>
<dbReference type="InterPro" id="IPR011991">
    <property type="entry name" value="ArsR-like_HTH"/>
</dbReference>
<name>A0A645ES93_9ZZZZ</name>
<dbReference type="PRINTS" id="PR00778">
    <property type="entry name" value="HTHARSR"/>
</dbReference>
<organism evidence="5">
    <name type="scientific">bioreactor metagenome</name>
    <dbReference type="NCBI Taxonomy" id="1076179"/>
    <lineage>
        <taxon>unclassified sequences</taxon>
        <taxon>metagenomes</taxon>
        <taxon>ecological metagenomes</taxon>
    </lineage>
</organism>